<dbReference type="PANTHER" id="PTHR11200:SF300">
    <property type="entry name" value="TYPE II INOSITOL 1,4,5-TRISPHOSPHATE 5-PHOSPHATASE"/>
    <property type="match status" value="1"/>
</dbReference>
<evidence type="ECO:0000313" key="3">
    <source>
        <dbReference type="EMBL" id="PWN37041.1"/>
    </source>
</evidence>
<dbReference type="Gene3D" id="3.60.10.10">
    <property type="entry name" value="Endonuclease/exonuclease/phosphatase"/>
    <property type="match status" value="1"/>
</dbReference>
<feature type="region of interest" description="Disordered" evidence="1">
    <location>
        <begin position="36"/>
        <end position="76"/>
    </location>
</feature>
<keyword evidence="4" id="KW-1185">Reference proteome</keyword>
<dbReference type="SUPFAM" id="SSF56219">
    <property type="entry name" value="DNase I-like"/>
    <property type="match status" value="1"/>
</dbReference>
<proteinExistence type="predicted"/>
<evidence type="ECO:0000256" key="1">
    <source>
        <dbReference type="SAM" id="MobiDB-lite"/>
    </source>
</evidence>
<protein>
    <submittedName>
        <fullName evidence="3">DNase I-like protein</fullName>
    </submittedName>
</protein>
<dbReference type="STRING" id="1280837.A0A316VLR3"/>
<feature type="compositionally biased region" description="Polar residues" evidence="1">
    <location>
        <begin position="195"/>
        <end position="204"/>
    </location>
</feature>
<dbReference type="EMBL" id="KZ819602">
    <property type="protein sequence ID" value="PWN37041.1"/>
    <property type="molecule type" value="Genomic_DNA"/>
</dbReference>
<dbReference type="InterPro" id="IPR046985">
    <property type="entry name" value="IP5"/>
</dbReference>
<name>A0A316VLR3_9BASI</name>
<dbReference type="OrthoDB" id="7862313at2759"/>
<dbReference type="Pfam" id="PF22669">
    <property type="entry name" value="Exo_endo_phos2"/>
    <property type="match status" value="1"/>
</dbReference>
<reference evidence="3 4" key="1">
    <citation type="journal article" date="2018" name="Mol. Biol. Evol.">
        <title>Broad Genomic Sampling Reveals a Smut Pathogenic Ancestry of the Fungal Clade Ustilaginomycotina.</title>
        <authorList>
            <person name="Kijpornyongpan T."/>
            <person name="Mondo S.J."/>
            <person name="Barry K."/>
            <person name="Sandor L."/>
            <person name="Lee J."/>
            <person name="Lipzen A."/>
            <person name="Pangilinan J."/>
            <person name="LaButti K."/>
            <person name="Hainaut M."/>
            <person name="Henrissat B."/>
            <person name="Grigoriev I.V."/>
            <person name="Spatafora J.W."/>
            <person name="Aime M.C."/>
        </authorList>
    </citation>
    <scope>NUCLEOTIDE SEQUENCE [LARGE SCALE GENOMIC DNA]</scope>
    <source>
        <strain evidence="3 4">MCA 3882</strain>
    </source>
</reference>
<gene>
    <name evidence="3" type="ORF">FA14DRAFT_9095</name>
</gene>
<dbReference type="RefSeq" id="XP_025357343.1">
    <property type="nucleotide sequence ID" value="XM_025503049.1"/>
</dbReference>
<feature type="domain" description="Inositol polyphosphate-related phosphatase" evidence="2">
    <location>
        <begin position="272"/>
        <end position="653"/>
    </location>
</feature>
<organism evidence="3 4">
    <name type="scientific">Meira miltonrushii</name>
    <dbReference type="NCBI Taxonomy" id="1280837"/>
    <lineage>
        <taxon>Eukaryota</taxon>
        <taxon>Fungi</taxon>
        <taxon>Dikarya</taxon>
        <taxon>Basidiomycota</taxon>
        <taxon>Ustilaginomycotina</taxon>
        <taxon>Exobasidiomycetes</taxon>
        <taxon>Exobasidiales</taxon>
        <taxon>Brachybasidiaceae</taxon>
        <taxon>Meira</taxon>
    </lineage>
</organism>
<dbReference type="GO" id="GO:0004439">
    <property type="term" value="F:phosphatidylinositol-4,5-bisphosphate 5-phosphatase activity"/>
    <property type="evidence" value="ECO:0007669"/>
    <property type="project" value="TreeGrafter"/>
</dbReference>
<feature type="compositionally biased region" description="Low complexity" evidence="1">
    <location>
        <begin position="36"/>
        <end position="46"/>
    </location>
</feature>
<feature type="region of interest" description="Disordered" evidence="1">
    <location>
        <begin position="187"/>
        <end position="207"/>
    </location>
</feature>
<dbReference type="Proteomes" id="UP000245771">
    <property type="component" value="Unassembled WGS sequence"/>
</dbReference>
<evidence type="ECO:0000313" key="4">
    <source>
        <dbReference type="Proteomes" id="UP000245771"/>
    </source>
</evidence>
<feature type="compositionally biased region" description="Polar residues" evidence="1">
    <location>
        <begin position="61"/>
        <end position="76"/>
    </location>
</feature>
<dbReference type="InterPro" id="IPR000300">
    <property type="entry name" value="IPPc"/>
</dbReference>
<dbReference type="GeneID" id="37024830"/>
<accession>A0A316VLR3</accession>
<dbReference type="AlphaFoldDB" id="A0A316VLR3"/>
<dbReference type="GO" id="GO:0046856">
    <property type="term" value="P:phosphatidylinositol dephosphorylation"/>
    <property type="evidence" value="ECO:0007669"/>
    <property type="project" value="InterPro"/>
</dbReference>
<dbReference type="InParanoid" id="A0A316VLR3"/>
<feature type="region of interest" description="Disordered" evidence="1">
    <location>
        <begin position="476"/>
        <end position="509"/>
    </location>
</feature>
<dbReference type="InterPro" id="IPR036691">
    <property type="entry name" value="Endo/exonu/phosph_ase_sf"/>
</dbReference>
<dbReference type="PANTHER" id="PTHR11200">
    <property type="entry name" value="INOSITOL 5-PHOSPHATASE"/>
    <property type="match status" value="1"/>
</dbReference>
<sequence length="653" mass="72180">MDPYTPLFAALRPGLEQVKVAIECELPRKNSVTISSLSSLGENNGSKVNESPNAQDDDDATTTGSSVEANAGTGNKSDPFANRRIYALVTNVEQGHEEGCIFVFKRRRNDPTKVKIVDGLPILPGFKASVQQVARPVSENASTSPSTSASDLQIDMSLAGKSISASSSDAQSIRDLLKVVREAASRAEEVATERQQNGTNGTDDSNAHRLHLHRHHHHTKSAEPLTHAWVEHYMDVDRTISGEQTPIFSRFTTSAFLPPRTERPRAPSPAAGEVKVSFGTFNVNAQVPSFGSSSSSLNSWLHVLEDEPDILIIALQEVDSSGLSYVVWTPQVEAGWTDAIEASMGRETSSYRKLASKQLVGVLLFAYVRTSLLPRIGSPALASVGVGFGGWAANKGAVAIRFTLDDISLCFVGSHLSAFSTPEARERRRWDHHEIVKRLKFVFVEDYEVEKPETQGKDVGSEDSIESAAESALREQLRRSSILSTDDARSKTPSSIAADATTADTDLGDDMSESAQLQQWTIYDHDVVFWGGDLNSRLGLSTFEVKRLIRKRQFESTLLKFDQLRSELSSRASFQDFKEQEIDFAPTYKFDRGTDTYDTSEKQRCPAWTDRILWKEKDSQSRVHPIAYESAHNIRLSDHKPVLATFLLRTSEE</sequence>
<dbReference type="SMART" id="SM00128">
    <property type="entry name" value="IPPc"/>
    <property type="match status" value="1"/>
</dbReference>
<evidence type="ECO:0000259" key="2">
    <source>
        <dbReference type="SMART" id="SM00128"/>
    </source>
</evidence>